<dbReference type="GO" id="GO:0000056">
    <property type="term" value="P:ribosomal small subunit export from nucleus"/>
    <property type="evidence" value="ECO:0007669"/>
    <property type="project" value="TreeGrafter"/>
</dbReference>
<evidence type="ECO:0000256" key="2">
    <source>
        <dbReference type="ARBA" id="ARBA00016427"/>
    </source>
</evidence>
<evidence type="ECO:0000256" key="3">
    <source>
        <dbReference type="ARBA" id="ARBA00022737"/>
    </source>
</evidence>
<sequence>MGKARKSKRQLIRDEKRAKKRGREAEDDEPDAKRQRQGDGKASDGGTHNVAAAEYIPFDDDAERPHRGFTSGTFEREFFGMLANEEQEYFRHADELLELNDFPTPEDRDMFLQNVYKEAVGKELKLASSQSCSRLMERLILLSSTRQKKHLFEAFAGHFISLITHRFASHCCEKLFLQSAPIVTQELQGAAEPEPAPAPEVDDEKTPAAVQASMEDLFLLTLDELEEHLTYLLSDRYGSHALRALLVILSGRPLDQIGTKSMLQSKKKEHIIVEGALAHEFSSNARAVPSSFTIAIEKIIGDSTASMDATALRVLATHPTGNPTLQVLLELELTMFAKKKEPKKKGEKKAEKAEDPLPPVEEVAPFGLLDKLIPGAPATFSDEKSQACEFVSSMLYDPIGSRLLETLITHCSGKIFKGLHANIFGPRISVLLRNDIASYPAIRVLNRLSKEDLADAIEKFVPNMTSLVEKGRFNVIKTFFERSNVRQAADQIKILLQALTSALGNDWKHIVPKLCQLNGEESDEAKPNREKFQPVDVKNKAAVLSHGSQLVVTLLGIPGPPAKAIQASLAALKPEQVLRMATSSATTSAILLKAMTTPSQSPHFHKILVASLTPYIFDLATSHYANPILCAIIEAPSKGEGIAVPFHIKQNIMSQLEGYEHDLRNSWLGRNAWRTWRGDLWNHRRNEWIRWAKEADAEAVRLSTAPRPKQPGGWDKAKIPPKAMKDGEEEDTETKL</sequence>
<dbReference type="InterPro" id="IPR001313">
    <property type="entry name" value="Pumilio_RNA-bd_rpt"/>
</dbReference>
<keyword evidence="3" id="KW-0677">Repeat</keyword>
<evidence type="ECO:0000313" key="8">
    <source>
        <dbReference type="EMBL" id="KAK3385068.1"/>
    </source>
</evidence>
<organism evidence="8 9">
    <name type="scientific">Podospora didyma</name>
    <dbReference type="NCBI Taxonomy" id="330526"/>
    <lineage>
        <taxon>Eukaryota</taxon>
        <taxon>Fungi</taxon>
        <taxon>Dikarya</taxon>
        <taxon>Ascomycota</taxon>
        <taxon>Pezizomycotina</taxon>
        <taxon>Sordariomycetes</taxon>
        <taxon>Sordariomycetidae</taxon>
        <taxon>Sordariales</taxon>
        <taxon>Podosporaceae</taxon>
        <taxon>Podospora</taxon>
    </lineage>
</organism>
<dbReference type="GO" id="GO:0003723">
    <property type="term" value="F:RNA binding"/>
    <property type="evidence" value="ECO:0007669"/>
    <property type="project" value="InterPro"/>
</dbReference>
<gene>
    <name evidence="8" type="ORF">B0H63DRAFT_472286</name>
</gene>
<dbReference type="Pfam" id="PF22493">
    <property type="entry name" value="PUF_NOP9"/>
    <property type="match status" value="1"/>
</dbReference>
<dbReference type="PANTHER" id="PTHR13102:SF0">
    <property type="entry name" value="NUCLEOLAR PROTEIN 9"/>
    <property type="match status" value="1"/>
</dbReference>
<accession>A0AAE0NNZ9</accession>
<feature type="compositionally biased region" description="Acidic residues" evidence="7">
    <location>
        <begin position="727"/>
        <end position="736"/>
    </location>
</feature>
<feature type="compositionally biased region" description="Basic residues" evidence="7">
    <location>
        <begin position="1"/>
        <end position="10"/>
    </location>
</feature>
<proteinExistence type="predicted"/>
<dbReference type="EMBL" id="JAULSW010000004">
    <property type="protein sequence ID" value="KAK3385068.1"/>
    <property type="molecule type" value="Genomic_DNA"/>
</dbReference>
<feature type="region of interest" description="Disordered" evidence="7">
    <location>
        <begin position="700"/>
        <end position="736"/>
    </location>
</feature>
<evidence type="ECO:0000256" key="6">
    <source>
        <dbReference type="ARBA" id="ARBA00031929"/>
    </source>
</evidence>
<keyword evidence="9" id="KW-1185">Reference proteome</keyword>
<reference evidence="8" key="1">
    <citation type="journal article" date="2023" name="Mol. Phylogenet. Evol.">
        <title>Genome-scale phylogeny and comparative genomics of the fungal order Sordariales.</title>
        <authorList>
            <person name="Hensen N."/>
            <person name="Bonometti L."/>
            <person name="Westerberg I."/>
            <person name="Brannstrom I.O."/>
            <person name="Guillou S."/>
            <person name="Cros-Aarteil S."/>
            <person name="Calhoun S."/>
            <person name="Haridas S."/>
            <person name="Kuo A."/>
            <person name="Mondo S."/>
            <person name="Pangilinan J."/>
            <person name="Riley R."/>
            <person name="LaButti K."/>
            <person name="Andreopoulos B."/>
            <person name="Lipzen A."/>
            <person name="Chen C."/>
            <person name="Yan M."/>
            <person name="Daum C."/>
            <person name="Ng V."/>
            <person name="Clum A."/>
            <person name="Steindorff A."/>
            <person name="Ohm R.A."/>
            <person name="Martin F."/>
            <person name="Silar P."/>
            <person name="Natvig D.O."/>
            <person name="Lalanne C."/>
            <person name="Gautier V."/>
            <person name="Ament-Velasquez S.L."/>
            <person name="Kruys A."/>
            <person name="Hutchinson M.I."/>
            <person name="Powell A.J."/>
            <person name="Barry K."/>
            <person name="Miller A.N."/>
            <person name="Grigoriev I.V."/>
            <person name="Debuchy R."/>
            <person name="Gladieux P."/>
            <person name="Hiltunen Thoren M."/>
            <person name="Johannesson H."/>
        </authorList>
    </citation>
    <scope>NUCLEOTIDE SEQUENCE</scope>
    <source>
        <strain evidence="8">CBS 232.78</strain>
    </source>
</reference>
<dbReference type="PANTHER" id="PTHR13102">
    <property type="entry name" value="NUCLEOLAR PROTEIN 9"/>
    <property type="match status" value="1"/>
</dbReference>
<dbReference type="GO" id="GO:0000480">
    <property type="term" value="P:endonucleolytic cleavage in 5'-ETS of tricistronic rRNA transcript (SSU-rRNA, 5.8S rRNA, LSU-rRNA)"/>
    <property type="evidence" value="ECO:0007669"/>
    <property type="project" value="TreeGrafter"/>
</dbReference>
<feature type="region of interest" description="Disordered" evidence="7">
    <location>
        <begin position="1"/>
        <end position="48"/>
    </location>
</feature>
<dbReference type="Gene3D" id="1.25.10.10">
    <property type="entry name" value="Leucine-rich Repeat Variant"/>
    <property type="match status" value="1"/>
</dbReference>
<feature type="compositionally biased region" description="Basic and acidic residues" evidence="7">
    <location>
        <begin position="31"/>
        <end position="42"/>
    </location>
</feature>
<dbReference type="GO" id="GO:0030688">
    <property type="term" value="C:preribosome, small subunit precursor"/>
    <property type="evidence" value="ECO:0007669"/>
    <property type="project" value="TreeGrafter"/>
</dbReference>
<comment type="function">
    <text evidence="4">RNA-binding nucleolar protein required for pre-rRNA processing. Involved in production of 18S rRNA and assembly of small ribosomal subunit.</text>
</comment>
<dbReference type="GO" id="GO:0000447">
    <property type="term" value="P:endonucleolytic cleavage in ITS1 to separate SSU-rRNA from 5.8S rRNA and LSU-rRNA from tricistronic rRNA transcript (SSU-rRNA, 5.8S rRNA, LSU-rRNA)"/>
    <property type="evidence" value="ECO:0007669"/>
    <property type="project" value="TreeGrafter"/>
</dbReference>
<evidence type="ECO:0000256" key="7">
    <source>
        <dbReference type="SAM" id="MobiDB-lite"/>
    </source>
</evidence>
<evidence type="ECO:0000256" key="1">
    <source>
        <dbReference type="ARBA" id="ARBA00004604"/>
    </source>
</evidence>
<dbReference type="InterPro" id="IPR011989">
    <property type="entry name" value="ARM-like"/>
</dbReference>
<dbReference type="Proteomes" id="UP001285441">
    <property type="component" value="Unassembled WGS sequence"/>
</dbReference>
<dbReference type="SUPFAM" id="SSF48371">
    <property type="entry name" value="ARM repeat"/>
    <property type="match status" value="1"/>
</dbReference>
<dbReference type="GO" id="GO:0000472">
    <property type="term" value="P:endonucleolytic cleavage to generate mature 5'-end of SSU-rRNA from (SSU-rRNA, 5.8S rRNA, LSU-rRNA)"/>
    <property type="evidence" value="ECO:0007669"/>
    <property type="project" value="TreeGrafter"/>
</dbReference>
<dbReference type="SMART" id="SM00025">
    <property type="entry name" value="Pumilio"/>
    <property type="match status" value="5"/>
</dbReference>
<reference evidence="8" key="2">
    <citation type="submission" date="2023-06" db="EMBL/GenBank/DDBJ databases">
        <authorList>
            <consortium name="Lawrence Berkeley National Laboratory"/>
            <person name="Haridas S."/>
            <person name="Hensen N."/>
            <person name="Bonometti L."/>
            <person name="Westerberg I."/>
            <person name="Brannstrom I.O."/>
            <person name="Guillou S."/>
            <person name="Cros-Aarteil S."/>
            <person name="Calhoun S."/>
            <person name="Kuo A."/>
            <person name="Mondo S."/>
            <person name="Pangilinan J."/>
            <person name="Riley R."/>
            <person name="LaButti K."/>
            <person name="Andreopoulos B."/>
            <person name="Lipzen A."/>
            <person name="Chen C."/>
            <person name="Yanf M."/>
            <person name="Daum C."/>
            <person name="Ng V."/>
            <person name="Clum A."/>
            <person name="Steindorff A."/>
            <person name="Ohm R."/>
            <person name="Martin F."/>
            <person name="Silar P."/>
            <person name="Natvig D."/>
            <person name="Lalanne C."/>
            <person name="Gautier V."/>
            <person name="Ament-velasquez S.L."/>
            <person name="Kruys A."/>
            <person name="Hutchinson M.I."/>
            <person name="Powell A.J."/>
            <person name="Barry K."/>
            <person name="Miller A.N."/>
            <person name="Grigoriev I.V."/>
            <person name="Debuchy R."/>
            <person name="Gladieux P."/>
            <person name="Thoren M.H."/>
            <person name="Johannesson H."/>
        </authorList>
    </citation>
    <scope>NUCLEOTIDE SEQUENCE</scope>
    <source>
        <strain evidence="8">CBS 232.78</strain>
    </source>
</reference>
<name>A0AAE0NNZ9_9PEZI</name>
<dbReference type="GO" id="GO:0005730">
    <property type="term" value="C:nucleolus"/>
    <property type="evidence" value="ECO:0007669"/>
    <property type="project" value="UniProtKB-SubCell"/>
</dbReference>
<evidence type="ECO:0000256" key="5">
    <source>
        <dbReference type="ARBA" id="ARBA00030932"/>
    </source>
</evidence>
<evidence type="ECO:0000313" key="9">
    <source>
        <dbReference type="Proteomes" id="UP001285441"/>
    </source>
</evidence>
<dbReference type="GO" id="GO:0030686">
    <property type="term" value="C:90S preribosome"/>
    <property type="evidence" value="ECO:0007669"/>
    <property type="project" value="TreeGrafter"/>
</dbReference>
<evidence type="ECO:0000256" key="4">
    <source>
        <dbReference type="ARBA" id="ARBA00024893"/>
    </source>
</evidence>
<feature type="compositionally biased region" description="Basic and acidic residues" evidence="7">
    <location>
        <begin position="715"/>
        <end position="726"/>
    </location>
</feature>
<comment type="subcellular location">
    <subcellularLocation>
        <location evidence="1">Nucleus</location>
        <location evidence="1">Nucleolus</location>
    </subcellularLocation>
</comment>
<dbReference type="InterPro" id="IPR016024">
    <property type="entry name" value="ARM-type_fold"/>
</dbReference>
<dbReference type="AlphaFoldDB" id="A0AAE0NNZ9"/>
<protein>
    <recommendedName>
        <fullName evidence="2">Nucleolar protein 9</fullName>
    </recommendedName>
    <alternativeName>
        <fullName evidence="5 6">Pumilio domain-containing protein NOP9</fullName>
    </alternativeName>
</protein>
<dbReference type="InterPro" id="IPR040000">
    <property type="entry name" value="NOP9"/>
</dbReference>
<comment type="caution">
    <text evidence="8">The sequence shown here is derived from an EMBL/GenBank/DDBJ whole genome shotgun (WGS) entry which is preliminary data.</text>
</comment>